<name>U5C0B0_9BACT</name>
<comment type="caution">
    <text evidence="2">The sequence shown here is derived from an EMBL/GenBank/DDBJ whole genome shotgun (WGS) entry which is preliminary data.</text>
</comment>
<reference evidence="2 3" key="1">
    <citation type="journal article" date="2013" name="Genome Announc.">
        <title>Draft Genome Sequence of the Psychrophilic and Alkaliphilic Rhodonellum psychrophilum Strain GCM71T.</title>
        <authorList>
            <person name="Hauptmann A.L."/>
            <person name="Glaring M.A."/>
            <person name="Hallin P.F."/>
            <person name="Prieme A."/>
            <person name="Stougaard P."/>
        </authorList>
    </citation>
    <scope>NUCLEOTIDE SEQUENCE [LARGE SCALE GENOMIC DNA]</scope>
    <source>
        <strain evidence="2 3">GCM71</strain>
    </source>
</reference>
<organism evidence="2 3">
    <name type="scientific">Rhodonellum psychrophilum GCM71 = DSM 17998</name>
    <dbReference type="NCBI Taxonomy" id="1123057"/>
    <lineage>
        <taxon>Bacteria</taxon>
        <taxon>Pseudomonadati</taxon>
        <taxon>Bacteroidota</taxon>
        <taxon>Cytophagia</taxon>
        <taxon>Cytophagales</taxon>
        <taxon>Cytophagaceae</taxon>
        <taxon>Rhodonellum</taxon>
    </lineage>
</organism>
<evidence type="ECO:0000313" key="2">
    <source>
        <dbReference type="EMBL" id="ERM81612.1"/>
    </source>
</evidence>
<dbReference type="EMBL" id="AWXR01000045">
    <property type="protein sequence ID" value="ERM81612.1"/>
    <property type="molecule type" value="Genomic_DNA"/>
</dbReference>
<dbReference type="AlphaFoldDB" id="U5C0B0"/>
<evidence type="ECO:0000313" key="3">
    <source>
        <dbReference type="Proteomes" id="UP000016843"/>
    </source>
</evidence>
<dbReference type="Proteomes" id="UP000016843">
    <property type="component" value="Unassembled WGS sequence"/>
</dbReference>
<feature type="region of interest" description="Disordered" evidence="1">
    <location>
        <begin position="1"/>
        <end position="29"/>
    </location>
</feature>
<proteinExistence type="predicted"/>
<gene>
    <name evidence="2" type="ORF">P872_19855</name>
</gene>
<evidence type="ECO:0000256" key="1">
    <source>
        <dbReference type="SAM" id="MobiDB-lite"/>
    </source>
</evidence>
<feature type="compositionally biased region" description="Polar residues" evidence="1">
    <location>
        <begin position="1"/>
        <end position="11"/>
    </location>
</feature>
<sequence length="53" mass="5884">MEMNHTDSILSIKNEPFEKNTGSKSKCGDHADKILTGGINVQMNPKRSGYGFR</sequence>
<protein>
    <submittedName>
        <fullName evidence="2">Uncharacterized protein</fullName>
    </submittedName>
</protein>
<keyword evidence="3" id="KW-1185">Reference proteome</keyword>
<accession>U5C0B0</accession>